<protein>
    <submittedName>
        <fullName evidence="2">Uncharacterized protein</fullName>
    </submittedName>
</protein>
<keyword evidence="1" id="KW-0472">Membrane</keyword>
<keyword evidence="1" id="KW-1133">Transmembrane helix</keyword>
<dbReference type="RefSeq" id="WP_345334210.1">
    <property type="nucleotide sequence ID" value="NZ_BAABJZ010000015.1"/>
</dbReference>
<accession>A0ABP9EMJ7</accession>
<evidence type="ECO:0000313" key="3">
    <source>
        <dbReference type="Proteomes" id="UP001499988"/>
    </source>
</evidence>
<sequence length="94" mass="10695">MNRHRRNPAPWLSCVALYLKLLLLSYGLVLAFIWLDEHTQFRPFPGVLSQQWQHSVGFSPTLYQTISDVEIHVASCMVGFPTEPSAFLFASLTT</sequence>
<organism evidence="2 3">
    <name type="scientific">Ferrimonas pelagia</name>
    <dbReference type="NCBI Taxonomy" id="1177826"/>
    <lineage>
        <taxon>Bacteria</taxon>
        <taxon>Pseudomonadati</taxon>
        <taxon>Pseudomonadota</taxon>
        <taxon>Gammaproteobacteria</taxon>
        <taxon>Alteromonadales</taxon>
        <taxon>Ferrimonadaceae</taxon>
        <taxon>Ferrimonas</taxon>
    </lineage>
</organism>
<dbReference type="EMBL" id="BAABJZ010000015">
    <property type="protein sequence ID" value="GAA4879055.1"/>
    <property type="molecule type" value="Genomic_DNA"/>
</dbReference>
<gene>
    <name evidence="2" type="ORF">GCM10023333_11050</name>
</gene>
<comment type="caution">
    <text evidence="2">The sequence shown here is derived from an EMBL/GenBank/DDBJ whole genome shotgun (WGS) entry which is preliminary data.</text>
</comment>
<keyword evidence="3" id="KW-1185">Reference proteome</keyword>
<reference evidence="3" key="1">
    <citation type="journal article" date="2019" name="Int. J. Syst. Evol. Microbiol.">
        <title>The Global Catalogue of Microorganisms (GCM) 10K type strain sequencing project: providing services to taxonomists for standard genome sequencing and annotation.</title>
        <authorList>
            <consortium name="The Broad Institute Genomics Platform"/>
            <consortium name="The Broad Institute Genome Sequencing Center for Infectious Disease"/>
            <person name="Wu L."/>
            <person name="Ma J."/>
        </authorList>
    </citation>
    <scope>NUCLEOTIDE SEQUENCE [LARGE SCALE GENOMIC DNA]</scope>
    <source>
        <strain evidence="3">JCM 18401</strain>
    </source>
</reference>
<evidence type="ECO:0000256" key="1">
    <source>
        <dbReference type="SAM" id="Phobius"/>
    </source>
</evidence>
<feature type="transmembrane region" description="Helical" evidence="1">
    <location>
        <begin position="12"/>
        <end position="35"/>
    </location>
</feature>
<keyword evidence="1" id="KW-0812">Transmembrane</keyword>
<evidence type="ECO:0000313" key="2">
    <source>
        <dbReference type="EMBL" id="GAA4879055.1"/>
    </source>
</evidence>
<dbReference type="Proteomes" id="UP001499988">
    <property type="component" value="Unassembled WGS sequence"/>
</dbReference>
<name>A0ABP9EMJ7_9GAMM</name>
<proteinExistence type="predicted"/>